<keyword evidence="1" id="KW-0812">Transmembrane</keyword>
<proteinExistence type="predicted"/>
<dbReference type="EMBL" id="CAMXCT020006665">
    <property type="protein sequence ID" value="CAL1171303.1"/>
    <property type="molecule type" value="Genomic_DNA"/>
</dbReference>
<name>A0A9P1GN59_9DINO</name>
<dbReference type="EMBL" id="CAMXCT010006665">
    <property type="protein sequence ID" value="CAI4017928.1"/>
    <property type="molecule type" value="Genomic_DNA"/>
</dbReference>
<feature type="non-terminal residue" evidence="2">
    <location>
        <position position="1"/>
    </location>
</feature>
<feature type="transmembrane region" description="Helical" evidence="1">
    <location>
        <begin position="28"/>
        <end position="52"/>
    </location>
</feature>
<comment type="caution">
    <text evidence="2">The sequence shown here is derived from an EMBL/GenBank/DDBJ whole genome shotgun (WGS) entry which is preliminary data.</text>
</comment>
<reference evidence="3 4" key="2">
    <citation type="submission" date="2024-05" db="EMBL/GenBank/DDBJ databases">
        <authorList>
            <person name="Chen Y."/>
            <person name="Shah S."/>
            <person name="Dougan E. K."/>
            <person name="Thang M."/>
            <person name="Chan C."/>
        </authorList>
    </citation>
    <scope>NUCLEOTIDE SEQUENCE [LARGE SCALE GENOMIC DNA]</scope>
</reference>
<organism evidence="2">
    <name type="scientific">Cladocopium goreaui</name>
    <dbReference type="NCBI Taxonomy" id="2562237"/>
    <lineage>
        <taxon>Eukaryota</taxon>
        <taxon>Sar</taxon>
        <taxon>Alveolata</taxon>
        <taxon>Dinophyceae</taxon>
        <taxon>Suessiales</taxon>
        <taxon>Symbiodiniaceae</taxon>
        <taxon>Cladocopium</taxon>
    </lineage>
</organism>
<dbReference type="Proteomes" id="UP001152797">
    <property type="component" value="Unassembled WGS sequence"/>
</dbReference>
<dbReference type="AlphaFoldDB" id="A0A9P1GN59"/>
<dbReference type="EMBL" id="CAMXCT030006665">
    <property type="protein sequence ID" value="CAL4805240.1"/>
    <property type="molecule type" value="Genomic_DNA"/>
</dbReference>
<keyword evidence="1" id="KW-0472">Membrane</keyword>
<gene>
    <name evidence="2" type="ORF">C1SCF055_LOCUS42536</name>
</gene>
<keyword evidence="4" id="KW-1185">Reference proteome</keyword>
<dbReference type="OrthoDB" id="416403at2759"/>
<keyword evidence="1" id="KW-1133">Transmembrane helix</keyword>
<protein>
    <submittedName>
        <fullName evidence="3">Pentatricopeptide repeat-containing protein, chloroplastic</fullName>
    </submittedName>
</protein>
<sequence length="197" mass="22368">TLPLSLWMTALFFTSEAPVNDHGAQGKAIHTIIMLLGVGLFTVPMGLFASAFRERLDEMHAKKLRPLLRPERHMTHGRRVSETAMILAEEQYASMIAALTQLEEERAQGNFRRFGEKSSGQDGLNAEGFRDIHDVSRPQLPLERIDDEVLMQLQPDTWKYRWYRLLMGKRHPGIGLETLPYIATRQGPSKSQEGNAI</sequence>
<reference evidence="2" key="1">
    <citation type="submission" date="2022-10" db="EMBL/GenBank/DDBJ databases">
        <authorList>
            <person name="Chen Y."/>
            <person name="Dougan E. K."/>
            <person name="Chan C."/>
            <person name="Rhodes N."/>
            <person name="Thang M."/>
        </authorList>
    </citation>
    <scope>NUCLEOTIDE SEQUENCE</scope>
</reference>
<evidence type="ECO:0000313" key="3">
    <source>
        <dbReference type="EMBL" id="CAL4805240.1"/>
    </source>
</evidence>
<evidence type="ECO:0000256" key="1">
    <source>
        <dbReference type="SAM" id="Phobius"/>
    </source>
</evidence>
<accession>A0A9P1GN59</accession>
<evidence type="ECO:0000313" key="2">
    <source>
        <dbReference type="EMBL" id="CAI4017928.1"/>
    </source>
</evidence>
<evidence type="ECO:0000313" key="4">
    <source>
        <dbReference type="Proteomes" id="UP001152797"/>
    </source>
</evidence>